<dbReference type="AlphaFoldDB" id="A0A3R7GSX6"/>
<name>A0A3R7GSX6_CLOSI</name>
<sequence>MDKLRGLEPRKATASFKQLLVHGQILLRQGSNSAAGGLPSVVEDSAPQPRWLSKDTEMSFVCSATDQLLPVTAGVPRIAYYITPNVVMVNLARYTAMLFRLVPKVSPQNNNLLLLLGFRSVQKTHKFFASRFTKRASYDFDLDRNAESQHSVPQKSVCARIFGSKEELLDSQLRNRFLHCSLVISAGFIHTRSPRTVLPPDKFYLGDNVRHWVTDTSEYIQLFAVSERKRALLSLLDGKAQDIVRDEQILKDGVTDVVERPRAFLTEPIHQVEHQSRFQSRILLPGERLSIFVRELRRMSEDTFPDLHDGQREENVLGQTVIGIRVPKLRERFFGSPPHSVAAALQYPPRWKTSWAFWKEIGTQTRRTSPPSVPNNNNKADNGHQIVNDHTTPWHCVPTHRIFALRCSAQPQPTFPNTPPPSRDRPYCQCFGAHARTCGHNGTRELSQFRCVLVCTFDFRAHTRHLLQ</sequence>
<proteinExistence type="predicted"/>
<dbReference type="InParanoid" id="A0A3R7GSX6"/>
<comment type="caution">
    <text evidence="1">The sequence shown here is derived from an EMBL/GenBank/DDBJ whole genome shotgun (WGS) entry which is preliminary data.</text>
</comment>
<accession>A0A3R7GSX6</accession>
<reference evidence="1 2" key="1">
    <citation type="journal article" date="2018" name="Biotechnol. Adv.">
        <title>Improved genomic resources and new bioinformatic workflow for the carcinogenic parasite Clonorchis sinensis: Biotechnological implications.</title>
        <authorList>
            <person name="Wang D."/>
            <person name="Korhonen P.K."/>
            <person name="Gasser R.B."/>
            <person name="Young N.D."/>
        </authorList>
    </citation>
    <scope>NUCLEOTIDE SEQUENCE [LARGE SCALE GENOMIC DNA]</scope>
    <source>
        <strain evidence="1">Cs-k2</strain>
    </source>
</reference>
<dbReference type="Proteomes" id="UP000286415">
    <property type="component" value="Unassembled WGS sequence"/>
</dbReference>
<organism evidence="1 2">
    <name type="scientific">Clonorchis sinensis</name>
    <name type="common">Chinese liver fluke</name>
    <dbReference type="NCBI Taxonomy" id="79923"/>
    <lineage>
        <taxon>Eukaryota</taxon>
        <taxon>Metazoa</taxon>
        <taxon>Spiralia</taxon>
        <taxon>Lophotrochozoa</taxon>
        <taxon>Platyhelminthes</taxon>
        <taxon>Trematoda</taxon>
        <taxon>Digenea</taxon>
        <taxon>Opisthorchiida</taxon>
        <taxon>Opisthorchiata</taxon>
        <taxon>Opisthorchiidae</taxon>
        <taxon>Clonorchis</taxon>
    </lineage>
</organism>
<protein>
    <submittedName>
        <fullName evidence="1">Uncharacterized protein</fullName>
    </submittedName>
</protein>
<keyword evidence="2" id="KW-1185">Reference proteome</keyword>
<gene>
    <name evidence="1" type="ORF">CSKR_101373</name>
</gene>
<reference evidence="1 2" key="2">
    <citation type="journal article" date="2021" name="Genomics">
        <title>High-quality reference genome for Clonorchis sinensis.</title>
        <authorList>
            <person name="Young N.D."/>
            <person name="Stroehlein A.J."/>
            <person name="Kinkar L."/>
            <person name="Wang T."/>
            <person name="Sohn W.M."/>
            <person name="Chang B.C.H."/>
            <person name="Kaur P."/>
            <person name="Weisz D."/>
            <person name="Dudchenko O."/>
            <person name="Aiden E.L."/>
            <person name="Korhonen P.K."/>
            <person name="Gasser R.B."/>
        </authorList>
    </citation>
    <scope>NUCLEOTIDE SEQUENCE [LARGE SCALE GENOMIC DNA]</scope>
    <source>
        <strain evidence="1">Cs-k2</strain>
    </source>
</reference>
<evidence type="ECO:0000313" key="1">
    <source>
        <dbReference type="EMBL" id="KAG5450766.1"/>
    </source>
</evidence>
<dbReference type="EMBL" id="NIRI02000042">
    <property type="protein sequence ID" value="KAG5450766.1"/>
    <property type="molecule type" value="Genomic_DNA"/>
</dbReference>
<dbReference type="OrthoDB" id="6280013at2759"/>
<dbReference type="STRING" id="79923.A0A3R7GSX6"/>
<evidence type="ECO:0000313" key="2">
    <source>
        <dbReference type="Proteomes" id="UP000286415"/>
    </source>
</evidence>